<dbReference type="AlphaFoldDB" id="A0A532V6B6"/>
<dbReference type="InterPro" id="IPR029030">
    <property type="entry name" value="Caspase-like_dom_sf"/>
</dbReference>
<dbReference type="Gene3D" id="2.60.40.3800">
    <property type="match status" value="1"/>
</dbReference>
<dbReference type="Proteomes" id="UP000317778">
    <property type="component" value="Unassembled WGS sequence"/>
</dbReference>
<organism evidence="4 5">
    <name type="scientific">candidate division TA06 bacterium B3_TA06</name>
    <dbReference type="NCBI Taxonomy" id="2012487"/>
    <lineage>
        <taxon>Bacteria</taxon>
        <taxon>Bacteria division TA06</taxon>
    </lineage>
</organism>
<comment type="caution">
    <text evidence="4">The sequence shown here is derived from an EMBL/GenBank/DDBJ whole genome shotgun (WGS) entry which is preliminary data.</text>
</comment>
<protein>
    <recommendedName>
        <fullName evidence="3">Gingipain domain-containing protein</fullName>
    </recommendedName>
</protein>
<dbReference type="GO" id="GO:0008234">
    <property type="term" value="F:cysteine-type peptidase activity"/>
    <property type="evidence" value="ECO:0007669"/>
    <property type="project" value="InterPro"/>
</dbReference>
<keyword evidence="1 2" id="KW-0732">Signal</keyword>
<evidence type="ECO:0000313" key="5">
    <source>
        <dbReference type="Proteomes" id="UP000317778"/>
    </source>
</evidence>
<evidence type="ECO:0000256" key="2">
    <source>
        <dbReference type="SAM" id="SignalP"/>
    </source>
</evidence>
<accession>A0A532V6B6</accession>
<evidence type="ECO:0000313" key="4">
    <source>
        <dbReference type="EMBL" id="TKJ42740.1"/>
    </source>
</evidence>
<dbReference type="GO" id="GO:0006508">
    <property type="term" value="P:proteolysis"/>
    <property type="evidence" value="ECO:0007669"/>
    <property type="project" value="InterPro"/>
</dbReference>
<dbReference type="Pfam" id="PF01364">
    <property type="entry name" value="Peptidase_C25"/>
    <property type="match status" value="1"/>
</dbReference>
<feature type="domain" description="Gingipain" evidence="3">
    <location>
        <begin position="242"/>
        <end position="652"/>
    </location>
</feature>
<dbReference type="SUPFAM" id="SSF52129">
    <property type="entry name" value="Caspase-like"/>
    <property type="match status" value="1"/>
</dbReference>
<dbReference type="Gene3D" id="2.60.40.4070">
    <property type="match status" value="1"/>
</dbReference>
<evidence type="ECO:0000256" key="1">
    <source>
        <dbReference type="ARBA" id="ARBA00022729"/>
    </source>
</evidence>
<feature type="signal peptide" evidence="2">
    <location>
        <begin position="1"/>
        <end position="18"/>
    </location>
</feature>
<dbReference type="Gene3D" id="3.40.50.10390">
    <property type="entry name" value="Gingipain r, domain 1"/>
    <property type="match status" value="1"/>
</dbReference>
<reference evidence="4 5" key="1">
    <citation type="submission" date="2017-06" db="EMBL/GenBank/DDBJ databases">
        <title>Novel microbial phyla capable of carbon fixation and sulfur reduction in deep-sea sediments.</title>
        <authorList>
            <person name="Huang J."/>
            <person name="Baker B."/>
            <person name="Wang Y."/>
        </authorList>
    </citation>
    <scope>NUCLEOTIDE SEQUENCE [LARGE SCALE GENOMIC DNA]</scope>
    <source>
        <strain evidence="4">B3_TA06</strain>
    </source>
</reference>
<name>A0A532V6B6_UNCT6</name>
<proteinExistence type="predicted"/>
<feature type="chain" id="PRO_5022013054" description="Gingipain domain-containing protein" evidence="2">
    <location>
        <begin position="19"/>
        <end position="747"/>
    </location>
</feature>
<dbReference type="InterPro" id="IPR029031">
    <property type="entry name" value="Gingipain_N_sf"/>
</dbReference>
<dbReference type="EMBL" id="NJBO01000009">
    <property type="protein sequence ID" value="TKJ42740.1"/>
    <property type="molecule type" value="Genomic_DNA"/>
</dbReference>
<sequence length="747" mass="82343">MKRSLVVGVMVLAGIALFAGETSGPAGRIPLCRTEGSCVFHLTMPEFEIIPLDNDEVRIGMPGVGYRQYPGHPRLPMPTYTFALPPGSEVVSVDVSGNRCELPGTYLVEASLPALPLGATNTTLNNLHMLYKETRARVYSGEEKLSDHLGEIHATGERREYSLVTVAVYPFAYDPVSGSLSFARDVTVSIRYAPVSEEHSEFIARFIRKGTLYPDVPQHIYNKDEAREWYRPSERVLANPRMLILTTAALKDSTSLYRQWRRHTGFEVSVATVEDIAGSTSGVDLPQKIRNWLRGHAADYDYLLIIGHHANIPMRVLAPFNNGNAGWWPDLADIPSDIYYGDLSKPDEESWDLDNDTLYYGEALSAGGFEDPQDAPDLEMELHVGRINSSLATTVPEILEQTWLFEYDKNTTYKETSVLAGGILWYPNQNGNGLAGYDGAHYMEFIMNNGIIKESPATTLYEKEGNGPSIYSCDINFTQSNLKNTLANTDAGIFVENNHGFKNAFYRTVWARDDGDGIPEDAELDAPVGLANTDAFLLNTEKPNVAFLLSCLNGYPEDANSLAQALLNYSSVAVVAHTRSALGRYGWSGPGDGGQNGLYYYVLNNYLKKTTYDHVLGDAVDAGRLQYYNAESRVSKYVNSYGHTLYGDPSLRHFGRTGIAETPPVVSLTGLDVDLENQIHFSLAAASKVCLEVWDVAGRKVQTLFEGHSSAGTHTINWDVSGLPSGAYFITLRTKAITRTAKAVVIQ</sequence>
<gene>
    <name evidence="4" type="ORF">CEE36_06560</name>
</gene>
<dbReference type="InterPro" id="IPR038490">
    <property type="entry name" value="Gingipain_propep_sf"/>
</dbReference>
<dbReference type="InterPro" id="IPR001769">
    <property type="entry name" value="Gingipain"/>
</dbReference>
<evidence type="ECO:0000259" key="3">
    <source>
        <dbReference type="Pfam" id="PF01364"/>
    </source>
</evidence>